<dbReference type="CDD" id="cd09278">
    <property type="entry name" value="RNase_HI_prokaryote_like"/>
    <property type="match status" value="1"/>
</dbReference>
<dbReference type="NCBIfam" id="NF001236">
    <property type="entry name" value="PRK00203.1"/>
    <property type="match status" value="1"/>
</dbReference>
<dbReference type="InterPro" id="IPR012337">
    <property type="entry name" value="RNaseH-like_sf"/>
</dbReference>
<accession>A0ABY6ZUV7</accession>
<dbReference type="PANTHER" id="PTHR10642:SF26">
    <property type="entry name" value="RIBONUCLEASE H1"/>
    <property type="match status" value="1"/>
</dbReference>
<evidence type="ECO:0000256" key="1">
    <source>
        <dbReference type="ARBA" id="ARBA00000077"/>
    </source>
</evidence>
<keyword evidence="5 10" id="KW-0540">Nuclease</keyword>
<dbReference type="InterPro" id="IPR050092">
    <property type="entry name" value="RNase_H"/>
</dbReference>
<protein>
    <recommendedName>
        <fullName evidence="4 10">Ribonuclease H</fullName>
        <shortName evidence="10">RNase H</shortName>
        <ecNumber evidence="4 10">3.1.26.4</ecNumber>
    </recommendedName>
</protein>
<evidence type="ECO:0000256" key="5">
    <source>
        <dbReference type="ARBA" id="ARBA00022722"/>
    </source>
</evidence>
<name>A0ABY6ZUV7_9PSED</name>
<dbReference type="PROSITE" id="PS50879">
    <property type="entry name" value="RNASE_H_1"/>
    <property type="match status" value="1"/>
</dbReference>
<keyword evidence="9 10" id="KW-0460">Magnesium</keyword>
<evidence type="ECO:0000256" key="10">
    <source>
        <dbReference type="HAMAP-Rule" id="MF_00042"/>
    </source>
</evidence>
<keyword evidence="10" id="KW-0963">Cytoplasm</keyword>
<dbReference type="Gene3D" id="3.30.420.10">
    <property type="entry name" value="Ribonuclease H-like superfamily/Ribonuclease H"/>
    <property type="match status" value="1"/>
</dbReference>
<feature type="domain" description="RNase H type-1" evidence="11">
    <location>
        <begin position="3"/>
        <end position="151"/>
    </location>
</feature>
<evidence type="ECO:0000259" key="11">
    <source>
        <dbReference type="PROSITE" id="PS50879"/>
    </source>
</evidence>
<feature type="binding site" evidence="10">
    <location>
        <position position="56"/>
    </location>
    <ligand>
        <name>Mg(2+)</name>
        <dbReference type="ChEBI" id="CHEBI:18420"/>
        <label>1</label>
    </ligand>
</feature>
<evidence type="ECO:0000256" key="7">
    <source>
        <dbReference type="ARBA" id="ARBA00022759"/>
    </source>
</evidence>
<keyword evidence="8 10" id="KW-0378">Hydrolase</keyword>
<keyword evidence="6 10" id="KW-0479">Metal-binding</keyword>
<dbReference type="RefSeq" id="WP_043266684.1">
    <property type="nucleotide sequence ID" value="NZ_CP113432.1"/>
</dbReference>
<dbReference type="Proteomes" id="UP001163624">
    <property type="component" value="Chromosome"/>
</dbReference>
<evidence type="ECO:0000256" key="8">
    <source>
        <dbReference type="ARBA" id="ARBA00022801"/>
    </source>
</evidence>
<reference evidence="12" key="1">
    <citation type="submission" date="2022-11" db="EMBL/GenBank/DDBJ databases">
        <title>Pseudomonas triclosanedens sp. nov., a triclosan degrader isolated from activated sludge.</title>
        <authorList>
            <person name="Yin Y."/>
            <person name="Lu Z."/>
        </authorList>
    </citation>
    <scope>NUCLEOTIDE SEQUENCE</scope>
    <source>
        <strain evidence="12">ZM23</strain>
    </source>
</reference>
<comment type="cofactor">
    <cofactor evidence="10">
        <name>Mg(2+)</name>
        <dbReference type="ChEBI" id="CHEBI:18420"/>
    </cofactor>
    <text evidence="10">Binds 1 Mg(2+) ion per subunit. May bind a second metal ion at a regulatory site, or after substrate binding.</text>
</comment>
<comment type="subunit">
    <text evidence="3 10">Monomer.</text>
</comment>
<evidence type="ECO:0000256" key="3">
    <source>
        <dbReference type="ARBA" id="ARBA00011245"/>
    </source>
</evidence>
<comment type="catalytic activity">
    <reaction evidence="1 10">
        <text>Endonucleolytic cleavage to 5'-phosphomonoester.</text>
        <dbReference type="EC" id="3.1.26.4"/>
    </reaction>
</comment>
<dbReference type="HAMAP" id="MF_00042">
    <property type="entry name" value="RNase_H"/>
    <property type="match status" value="1"/>
</dbReference>
<dbReference type="Pfam" id="PF00075">
    <property type="entry name" value="RNase_H"/>
    <property type="match status" value="1"/>
</dbReference>
<keyword evidence="13" id="KW-1185">Reference proteome</keyword>
<dbReference type="SUPFAM" id="SSF53098">
    <property type="entry name" value="Ribonuclease H-like"/>
    <property type="match status" value="1"/>
</dbReference>
<dbReference type="EC" id="3.1.26.4" evidence="4 10"/>
<feature type="binding site" evidence="10">
    <location>
        <position position="143"/>
    </location>
    <ligand>
        <name>Mg(2+)</name>
        <dbReference type="ChEBI" id="CHEBI:18420"/>
        <label>2</label>
    </ligand>
</feature>
<sequence length="161" mass="18114">MQQQRIIQIFTDGACLHNGQPQARGGWAAILRNPEGQTKEIAGPLEGNQQTNNRAELTAVIKGLKSLKVPASEVEVVTDSKYVKNGCTSWLPKWKQNGWRTSDRKPVANSDLWQVLDQLLERHKVHFTWVQGHSGHPENERADALAQRAAMGEHVQRYSNE</sequence>
<dbReference type="InterPro" id="IPR036397">
    <property type="entry name" value="RNaseH_sf"/>
</dbReference>
<dbReference type="PANTHER" id="PTHR10642">
    <property type="entry name" value="RIBONUCLEASE H1"/>
    <property type="match status" value="1"/>
</dbReference>
<feature type="binding site" evidence="10">
    <location>
        <position position="12"/>
    </location>
    <ligand>
        <name>Mg(2+)</name>
        <dbReference type="ChEBI" id="CHEBI:18420"/>
        <label>2</label>
    </ligand>
</feature>
<dbReference type="InterPro" id="IPR022892">
    <property type="entry name" value="RNaseHI"/>
</dbReference>
<comment type="function">
    <text evidence="10">Endonuclease that specifically degrades the RNA of RNA-DNA hybrids.</text>
</comment>
<dbReference type="InterPro" id="IPR002156">
    <property type="entry name" value="RNaseH_domain"/>
</dbReference>
<dbReference type="EMBL" id="CP113432">
    <property type="protein sequence ID" value="WAI47778.1"/>
    <property type="molecule type" value="Genomic_DNA"/>
</dbReference>
<evidence type="ECO:0000256" key="4">
    <source>
        <dbReference type="ARBA" id="ARBA00012180"/>
    </source>
</evidence>
<comment type="subcellular location">
    <subcellularLocation>
        <location evidence="10">Cytoplasm</location>
    </subcellularLocation>
</comment>
<feature type="binding site" evidence="10">
    <location>
        <position position="12"/>
    </location>
    <ligand>
        <name>Mg(2+)</name>
        <dbReference type="ChEBI" id="CHEBI:18420"/>
        <label>1</label>
    </ligand>
</feature>
<evidence type="ECO:0000313" key="12">
    <source>
        <dbReference type="EMBL" id="WAI47778.1"/>
    </source>
</evidence>
<keyword evidence="7 10" id="KW-0255">Endonuclease</keyword>
<organism evidence="12 13">
    <name type="scientific">Pseudomonas triclosanedens</name>
    <dbReference type="NCBI Taxonomy" id="2961893"/>
    <lineage>
        <taxon>Bacteria</taxon>
        <taxon>Pseudomonadati</taxon>
        <taxon>Pseudomonadota</taxon>
        <taxon>Gammaproteobacteria</taxon>
        <taxon>Pseudomonadales</taxon>
        <taxon>Pseudomonadaceae</taxon>
        <taxon>Pseudomonas</taxon>
    </lineage>
</organism>
<evidence type="ECO:0000256" key="9">
    <source>
        <dbReference type="ARBA" id="ARBA00022842"/>
    </source>
</evidence>
<dbReference type="GO" id="GO:0004523">
    <property type="term" value="F:RNA-DNA hybrid ribonuclease activity"/>
    <property type="evidence" value="ECO:0007669"/>
    <property type="project" value="UniProtKB-EC"/>
</dbReference>
<evidence type="ECO:0000256" key="2">
    <source>
        <dbReference type="ARBA" id="ARBA00005300"/>
    </source>
</evidence>
<feature type="binding site" evidence="10">
    <location>
        <position position="79"/>
    </location>
    <ligand>
        <name>Mg(2+)</name>
        <dbReference type="ChEBI" id="CHEBI:18420"/>
        <label>1</label>
    </ligand>
</feature>
<evidence type="ECO:0000256" key="6">
    <source>
        <dbReference type="ARBA" id="ARBA00022723"/>
    </source>
</evidence>
<proteinExistence type="inferred from homology"/>
<comment type="similarity">
    <text evidence="2 10">Belongs to the RNase H family.</text>
</comment>
<evidence type="ECO:0000313" key="13">
    <source>
        <dbReference type="Proteomes" id="UP001163624"/>
    </source>
</evidence>
<gene>
    <name evidence="10 12" type="primary">rnhA</name>
    <name evidence="12" type="ORF">OU419_18595</name>
</gene>